<dbReference type="PROSITE" id="PS50889">
    <property type="entry name" value="S4"/>
    <property type="match status" value="1"/>
</dbReference>
<dbReference type="GO" id="GO:0140098">
    <property type="term" value="F:catalytic activity, acting on RNA"/>
    <property type="evidence" value="ECO:0007669"/>
    <property type="project" value="UniProtKB-ARBA"/>
</dbReference>
<evidence type="ECO:0000313" key="8">
    <source>
        <dbReference type="EMBL" id="PKZ29996.1"/>
    </source>
</evidence>
<evidence type="ECO:0000256" key="5">
    <source>
        <dbReference type="ARBA" id="ARBA00033164"/>
    </source>
</evidence>
<dbReference type="InterPro" id="IPR050188">
    <property type="entry name" value="RluA_PseudoU_synthase"/>
</dbReference>
<evidence type="ECO:0000256" key="4">
    <source>
        <dbReference type="ARBA" id="ARBA00031870"/>
    </source>
</evidence>
<proteinExistence type="inferred from homology"/>
<dbReference type="InterPro" id="IPR020103">
    <property type="entry name" value="PsdUridine_synth_cat_dom_sf"/>
</dbReference>
<comment type="catalytic activity">
    <reaction evidence="1">
        <text>a uridine in RNA = a pseudouridine in RNA</text>
        <dbReference type="Rhea" id="RHEA:48348"/>
        <dbReference type="Rhea" id="RHEA-COMP:12068"/>
        <dbReference type="Rhea" id="RHEA-COMP:12069"/>
        <dbReference type="ChEBI" id="CHEBI:65314"/>
        <dbReference type="ChEBI" id="CHEBI:65315"/>
    </reaction>
</comment>
<dbReference type="SUPFAM" id="SSF55120">
    <property type="entry name" value="Pseudouridine synthase"/>
    <property type="match status" value="1"/>
</dbReference>
<accession>A0A2I1NCD1</accession>
<dbReference type="GO" id="GO:0009982">
    <property type="term" value="F:pseudouridine synthase activity"/>
    <property type="evidence" value="ECO:0007669"/>
    <property type="project" value="InterPro"/>
</dbReference>
<feature type="domain" description="Pseudouridine synthase RsuA/RluA-like" evidence="7">
    <location>
        <begin position="78"/>
        <end position="203"/>
    </location>
</feature>
<dbReference type="PROSITE" id="PS01129">
    <property type="entry name" value="PSI_RLU"/>
    <property type="match status" value="1"/>
</dbReference>
<comment type="similarity">
    <text evidence="2">Belongs to the pseudouridine synthase RluA family.</text>
</comment>
<dbReference type="InterPro" id="IPR006224">
    <property type="entry name" value="PsdUridine_synth_RluA-like_CS"/>
</dbReference>
<evidence type="ECO:0000256" key="2">
    <source>
        <dbReference type="ARBA" id="ARBA00010876"/>
    </source>
</evidence>
<evidence type="ECO:0000256" key="6">
    <source>
        <dbReference type="PROSITE-ProRule" id="PRU00182"/>
    </source>
</evidence>
<dbReference type="RefSeq" id="WP_101636484.1">
    <property type="nucleotide sequence ID" value="NZ_PKHU01000001.1"/>
</dbReference>
<keyword evidence="6" id="KW-0694">RNA-binding</keyword>
<sequence>MAVEKAYKLLALQENISNNEAKNLIDSGLVYLSGKKIILARGLINTSAKFKVIKLKKPTIIFEDENILAINKPEFINSLDIEKKYKFPLINRLDKETSGVMLLSKNEEFRQKAIQEFKSLNVKKTYIAIVNGVVSEKIDINDKILTIKNNDSKGRNGAFSKISDNGKTALTTVYPFMVSGKKSLVKIEIKTGRTHQIRVHLAAYDHAVIGDEKYARLSSKRLFLHSYKTEILGYSFIAPLDHSFNEFGFEISKDMKF</sequence>
<evidence type="ECO:0000259" key="7">
    <source>
        <dbReference type="Pfam" id="PF00849"/>
    </source>
</evidence>
<evidence type="ECO:0000256" key="1">
    <source>
        <dbReference type="ARBA" id="ARBA00000073"/>
    </source>
</evidence>
<dbReference type="Proteomes" id="UP000234639">
    <property type="component" value="Unassembled WGS sequence"/>
</dbReference>
<dbReference type="GO" id="GO:0000455">
    <property type="term" value="P:enzyme-directed rRNA pseudouridine synthesis"/>
    <property type="evidence" value="ECO:0007669"/>
    <property type="project" value="TreeGrafter"/>
</dbReference>
<evidence type="ECO:0000256" key="3">
    <source>
        <dbReference type="ARBA" id="ARBA00023235"/>
    </source>
</evidence>
<reference evidence="8 9" key="1">
    <citation type="submission" date="2017-12" db="EMBL/GenBank/DDBJ databases">
        <title>Phylogenetic diversity of female urinary microbiome.</title>
        <authorList>
            <person name="Thomas-White K."/>
            <person name="Wolfe A.J."/>
        </authorList>
    </citation>
    <scope>NUCLEOTIDE SEQUENCE [LARGE SCALE GENOMIC DNA]</scope>
    <source>
        <strain evidence="8 9">UMB0112</strain>
    </source>
</reference>
<keyword evidence="3" id="KW-0413">Isomerase</keyword>
<dbReference type="Pfam" id="PF00849">
    <property type="entry name" value="PseudoU_synth_2"/>
    <property type="match status" value="1"/>
</dbReference>
<evidence type="ECO:0000313" key="9">
    <source>
        <dbReference type="Proteomes" id="UP000234639"/>
    </source>
</evidence>
<dbReference type="PANTHER" id="PTHR21600:SF44">
    <property type="entry name" value="RIBOSOMAL LARGE SUBUNIT PSEUDOURIDINE SYNTHASE D"/>
    <property type="match status" value="1"/>
</dbReference>
<dbReference type="InterPro" id="IPR006145">
    <property type="entry name" value="PsdUridine_synth_RsuA/RluA"/>
</dbReference>
<dbReference type="Gene3D" id="3.30.2350.10">
    <property type="entry name" value="Pseudouridine synthase"/>
    <property type="match status" value="1"/>
</dbReference>
<name>A0A2I1NCD1_9BACT</name>
<protein>
    <recommendedName>
        <fullName evidence="4">RNA pseudouridylate synthase</fullName>
    </recommendedName>
    <alternativeName>
        <fullName evidence="5">RNA-uridine isomerase</fullName>
    </alternativeName>
</protein>
<gene>
    <name evidence="8" type="ORF">CYJ41_00725</name>
</gene>
<dbReference type="GO" id="GO:0003723">
    <property type="term" value="F:RNA binding"/>
    <property type="evidence" value="ECO:0007669"/>
    <property type="project" value="UniProtKB-KW"/>
</dbReference>
<dbReference type="CDD" id="cd02869">
    <property type="entry name" value="PseudoU_synth_RluA_like"/>
    <property type="match status" value="1"/>
</dbReference>
<organism evidence="8 9">
    <name type="scientific">Campylobacter ureolyticus</name>
    <dbReference type="NCBI Taxonomy" id="827"/>
    <lineage>
        <taxon>Bacteria</taxon>
        <taxon>Pseudomonadati</taxon>
        <taxon>Campylobacterota</taxon>
        <taxon>Epsilonproteobacteria</taxon>
        <taxon>Campylobacterales</taxon>
        <taxon>Campylobacteraceae</taxon>
        <taxon>Campylobacter</taxon>
    </lineage>
</organism>
<dbReference type="AlphaFoldDB" id="A0A2I1NCD1"/>
<dbReference type="EMBL" id="PKHU01000001">
    <property type="protein sequence ID" value="PKZ29996.1"/>
    <property type="molecule type" value="Genomic_DNA"/>
</dbReference>
<dbReference type="PANTHER" id="PTHR21600">
    <property type="entry name" value="MITOCHONDRIAL RNA PSEUDOURIDINE SYNTHASE"/>
    <property type="match status" value="1"/>
</dbReference>
<comment type="caution">
    <text evidence="8">The sequence shown here is derived from an EMBL/GenBank/DDBJ whole genome shotgun (WGS) entry which is preliminary data.</text>
</comment>